<dbReference type="HAMAP" id="MF_01569">
    <property type="entry name" value="Pro_tRNA_synth_type1"/>
    <property type="match status" value="1"/>
</dbReference>
<dbReference type="FunFam" id="3.30.930.10:FF:000065">
    <property type="entry name" value="Proline--tRNA ligase"/>
    <property type="match status" value="1"/>
</dbReference>
<dbReference type="InterPro" id="IPR033730">
    <property type="entry name" value="ProRS_core_prok"/>
</dbReference>
<dbReference type="InterPro" id="IPR002314">
    <property type="entry name" value="aa-tRNA-synt_IIb"/>
</dbReference>
<comment type="catalytic activity">
    <reaction evidence="9 12">
        <text>tRNA(Pro) + L-proline + ATP = L-prolyl-tRNA(Pro) + AMP + diphosphate</text>
        <dbReference type="Rhea" id="RHEA:14305"/>
        <dbReference type="Rhea" id="RHEA-COMP:9700"/>
        <dbReference type="Rhea" id="RHEA-COMP:9702"/>
        <dbReference type="ChEBI" id="CHEBI:30616"/>
        <dbReference type="ChEBI" id="CHEBI:33019"/>
        <dbReference type="ChEBI" id="CHEBI:60039"/>
        <dbReference type="ChEBI" id="CHEBI:78442"/>
        <dbReference type="ChEBI" id="CHEBI:78532"/>
        <dbReference type="ChEBI" id="CHEBI:456215"/>
        <dbReference type="EC" id="6.1.1.15"/>
    </reaction>
</comment>
<keyword evidence="8 12" id="KW-0030">Aminoacyl-tRNA synthetase</keyword>
<keyword evidence="6 12" id="KW-0067">ATP-binding</keyword>
<dbReference type="GO" id="GO:0002161">
    <property type="term" value="F:aminoacyl-tRNA deacylase activity"/>
    <property type="evidence" value="ECO:0007669"/>
    <property type="project" value="InterPro"/>
</dbReference>
<comment type="caution">
    <text evidence="14">The sequence shown here is derived from an EMBL/GenBank/DDBJ whole genome shotgun (WGS) entry which is preliminary data.</text>
</comment>
<evidence type="ECO:0000256" key="11">
    <source>
        <dbReference type="ARBA" id="ARBA00060755"/>
    </source>
</evidence>
<evidence type="ECO:0000256" key="3">
    <source>
        <dbReference type="ARBA" id="ARBA00022490"/>
    </source>
</evidence>
<dbReference type="Pfam" id="PF04073">
    <property type="entry name" value="tRNA_edit"/>
    <property type="match status" value="1"/>
</dbReference>
<evidence type="ECO:0000256" key="7">
    <source>
        <dbReference type="ARBA" id="ARBA00022917"/>
    </source>
</evidence>
<dbReference type="FunFam" id="3.30.930.10:FF:000043">
    <property type="entry name" value="Proline--tRNA ligase"/>
    <property type="match status" value="1"/>
</dbReference>
<dbReference type="InterPro" id="IPR007214">
    <property type="entry name" value="YbaK/aa-tRNA-synth-assoc-dom"/>
</dbReference>
<protein>
    <recommendedName>
        <fullName evidence="12">Proline--tRNA ligase</fullName>
        <ecNumber evidence="12">6.1.1.15</ecNumber>
    </recommendedName>
    <alternativeName>
        <fullName evidence="12">Prolyl-tRNA synthetase</fullName>
        <shortName evidence="12">ProRS</shortName>
    </alternativeName>
</protein>
<comment type="similarity">
    <text evidence="11 12">Belongs to the class-II aminoacyl-tRNA synthetase family. ProS type 1 subfamily.</text>
</comment>
<evidence type="ECO:0000256" key="2">
    <source>
        <dbReference type="ARBA" id="ARBA00011738"/>
    </source>
</evidence>
<dbReference type="Proteomes" id="UP001285636">
    <property type="component" value="Unassembled WGS sequence"/>
</dbReference>
<dbReference type="GO" id="GO:0005524">
    <property type="term" value="F:ATP binding"/>
    <property type="evidence" value="ECO:0007669"/>
    <property type="project" value="UniProtKB-UniRule"/>
</dbReference>
<dbReference type="GO" id="GO:0005829">
    <property type="term" value="C:cytosol"/>
    <property type="evidence" value="ECO:0007669"/>
    <property type="project" value="TreeGrafter"/>
</dbReference>
<dbReference type="Gene3D" id="3.40.50.800">
    <property type="entry name" value="Anticodon-binding domain"/>
    <property type="match status" value="1"/>
</dbReference>
<dbReference type="GO" id="GO:0004827">
    <property type="term" value="F:proline-tRNA ligase activity"/>
    <property type="evidence" value="ECO:0007669"/>
    <property type="project" value="UniProtKB-UniRule"/>
</dbReference>
<dbReference type="FunFam" id="3.40.50.800:FF:000011">
    <property type="entry name" value="Proline--tRNA ligase"/>
    <property type="match status" value="1"/>
</dbReference>
<dbReference type="Pfam" id="PF03129">
    <property type="entry name" value="HGTP_anticodon"/>
    <property type="match status" value="1"/>
</dbReference>
<dbReference type="InterPro" id="IPR002316">
    <property type="entry name" value="Pro-tRNA-ligase_IIa"/>
</dbReference>
<evidence type="ECO:0000259" key="13">
    <source>
        <dbReference type="PROSITE" id="PS50862"/>
    </source>
</evidence>
<keyword evidence="4 12" id="KW-0436">Ligase</keyword>
<dbReference type="GO" id="GO:0016740">
    <property type="term" value="F:transferase activity"/>
    <property type="evidence" value="ECO:0007669"/>
    <property type="project" value="UniProtKB-ARBA"/>
</dbReference>
<dbReference type="SUPFAM" id="SSF52954">
    <property type="entry name" value="Class II aaRS ABD-related"/>
    <property type="match status" value="1"/>
</dbReference>
<evidence type="ECO:0000256" key="4">
    <source>
        <dbReference type="ARBA" id="ARBA00022598"/>
    </source>
</evidence>
<dbReference type="CDD" id="cd04334">
    <property type="entry name" value="ProRS-INS"/>
    <property type="match status" value="1"/>
</dbReference>
<dbReference type="Gene3D" id="3.30.930.10">
    <property type="entry name" value="Bira Bifunctional Protein, Domain 2"/>
    <property type="match status" value="2"/>
</dbReference>
<evidence type="ECO:0000256" key="10">
    <source>
        <dbReference type="ARBA" id="ARBA00053664"/>
    </source>
</evidence>
<dbReference type="PROSITE" id="PS50862">
    <property type="entry name" value="AA_TRNA_LIGASE_II"/>
    <property type="match status" value="1"/>
</dbReference>
<dbReference type="GO" id="GO:0140096">
    <property type="term" value="F:catalytic activity, acting on a protein"/>
    <property type="evidence" value="ECO:0007669"/>
    <property type="project" value="UniProtKB-ARBA"/>
</dbReference>
<evidence type="ECO:0000256" key="1">
    <source>
        <dbReference type="ARBA" id="ARBA00004496"/>
    </source>
</evidence>
<dbReference type="CDD" id="cd00779">
    <property type="entry name" value="ProRS_core_prok"/>
    <property type="match status" value="1"/>
</dbReference>
<dbReference type="InterPro" id="IPR006195">
    <property type="entry name" value="aa-tRNA-synth_II"/>
</dbReference>
<sequence length="572" mass="63537">MRQRSLLLPTLRDVPADADIISHQLMLRAGMIRQIAAGVYSYLPLAKRVLHKVESIVREEMDAAGAQELTMPTMHPAELWQETGRWDKMGGELMRLKDRHDRDFALGPTHEEVITSILRDSISSYKKLPVNLYQIQTKFRDERRPRFGLLRGREFMMKDAYSFHATPESLDEAYKEMYDAYSRIFSRAGLTFRPVIADSGAIGGKDTHEFMALADVGEDTIAYSDESDYAANIEMAAVKINYVKPDVEAEDRTKVDTGSAKTIEEVSTALSIREDQIIKTLLVSIDEEWVLVLLRGDHELNDIKLKHELSAGAIRFAEASEVADILSAPVGNIGPVGADGVKIIADHAVSAMVNAVCGANEENYHFTGVTADRDFKVDQYADLRFIKEGDPSPCGKGTIRFAQGIEVGQVFKLGTVYSEAMNATILDENGKAQPMIMGCYGVGVSRTVAAIIEQHHDENGIVWPPSVAPYDVHLLTLNSKNAEQSELSEELYQSLKKTGFDVLYDDRPERAGVKFKDSDLIGIPLRVSVGKRAAEGIVEVKIRKSGEVIEVAAADLAEELKTQQRKLEELYQ</sequence>
<dbReference type="Pfam" id="PF00587">
    <property type="entry name" value="tRNA-synt_2b"/>
    <property type="match status" value="1"/>
</dbReference>
<accession>A0AAJ2L1N5</accession>
<dbReference type="InterPro" id="IPR044140">
    <property type="entry name" value="ProRS_anticodon_short"/>
</dbReference>
<dbReference type="SUPFAM" id="SSF55681">
    <property type="entry name" value="Class II aaRS and biotin synthetases"/>
    <property type="match status" value="1"/>
</dbReference>
<dbReference type="InterPro" id="IPR050062">
    <property type="entry name" value="Pro-tRNA_synthetase"/>
</dbReference>
<dbReference type="PANTHER" id="PTHR42753:SF2">
    <property type="entry name" value="PROLINE--TRNA LIGASE"/>
    <property type="match status" value="1"/>
</dbReference>
<evidence type="ECO:0000313" key="14">
    <source>
        <dbReference type="EMBL" id="MDV2885239.1"/>
    </source>
</evidence>
<evidence type="ECO:0000256" key="5">
    <source>
        <dbReference type="ARBA" id="ARBA00022741"/>
    </source>
</evidence>
<comment type="subcellular location">
    <subcellularLocation>
        <location evidence="1 12">Cytoplasm</location>
    </subcellularLocation>
</comment>
<evidence type="ECO:0000256" key="6">
    <source>
        <dbReference type="ARBA" id="ARBA00022840"/>
    </source>
</evidence>
<name>A0AAJ2L1N5_ALKPS</name>
<dbReference type="EMBL" id="JAWJAY010000001">
    <property type="protein sequence ID" value="MDV2885239.1"/>
    <property type="molecule type" value="Genomic_DNA"/>
</dbReference>
<comment type="domain">
    <text evidence="12">Consists of three domains: the N-terminal catalytic domain, the editing domain and the C-terminal anticodon-binding domain.</text>
</comment>
<reference evidence="14" key="1">
    <citation type="submission" date="2023-10" db="EMBL/GenBank/DDBJ databases">
        <title>Screening of Alkalihalophilus pseudofirmusBZ-TG-HK211 and Its Alleviation of Salt Stress on Rapeseed Growth.</title>
        <authorList>
            <person name="Zhao B."/>
            <person name="Guo T."/>
        </authorList>
    </citation>
    <scope>NUCLEOTIDE SEQUENCE</scope>
    <source>
        <strain evidence="14">BZ-TG-HK211</strain>
    </source>
</reference>
<evidence type="ECO:0000313" key="15">
    <source>
        <dbReference type="Proteomes" id="UP001285636"/>
    </source>
</evidence>
<keyword evidence="7 12" id="KW-0648">Protein biosynthesis</keyword>
<keyword evidence="5 12" id="KW-0547">Nucleotide-binding</keyword>
<dbReference type="EC" id="6.1.1.15" evidence="12"/>
<dbReference type="InterPro" id="IPR036621">
    <property type="entry name" value="Anticodon-bd_dom_sf"/>
</dbReference>
<evidence type="ECO:0000256" key="12">
    <source>
        <dbReference type="HAMAP-Rule" id="MF_01569"/>
    </source>
</evidence>
<dbReference type="InterPro" id="IPR036754">
    <property type="entry name" value="YbaK/aa-tRNA-synt-asso_dom_sf"/>
</dbReference>
<comment type="subunit">
    <text evidence="2 12">Homodimer.</text>
</comment>
<dbReference type="GO" id="GO:0006433">
    <property type="term" value="P:prolyl-tRNA aminoacylation"/>
    <property type="evidence" value="ECO:0007669"/>
    <property type="project" value="UniProtKB-UniRule"/>
</dbReference>
<dbReference type="NCBIfam" id="TIGR00409">
    <property type="entry name" value="proS_fam_II"/>
    <property type="match status" value="1"/>
</dbReference>
<dbReference type="SUPFAM" id="SSF55826">
    <property type="entry name" value="YbaK/ProRS associated domain"/>
    <property type="match status" value="1"/>
</dbReference>
<dbReference type="AlphaFoldDB" id="A0AAJ2L1N5"/>
<dbReference type="InterPro" id="IPR045864">
    <property type="entry name" value="aa-tRNA-synth_II/BPL/LPL"/>
</dbReference>
<dbReference type="PANTHER" id="PTHR42753">
    <property type="entry name" value="MITOCHONDRIAL RIBOSOME PROTEIN L39/PROLYL-TRNA LIGASE FAMILY MEMBER"/>
    <property type="match status" value="1"/>
</dbReference>
<organism evidence="14 15">
    <name type="scientific">Alkalihalophilus pseudofirmus</name>
    <name type="common">Bacillus pseudofirmus</name>
    <dbReference type="NCBI Taxonomy" id="79885"/>
    <lineage>
        <taxon>Bacteria</taxon>
        <taxon>Bacillati</taxon>
        <taxon>Bacillota</taxon>
        <taxon>Bacilli</taxon>
        <taxon>Bacillales</taxon>
        <taxon>Bacillaceae</taxon>
        <taxon>Alkalihalophilus</taxon>
    </lineage>
</organism>
<comment type="function">
    <text evidence="10 12">Catalyzes the attachment of proline to tRNA(Pro) in a two-step reaction: proline is first activated by ATP to form Pro-AMP and then transferred to the acceptor end of tRNA(Pro). As ProRS can inadvertently accommodate and process non-cognate amino acids such as alanine and cysteine, to avoid such errors it has two additional distinct editing activities against alanine. One activity is designated as 'pretransfer' editing and involves the tRNA(Pro)-independent hydrolysis of activated Ala-AMP. The other activity is designated 'posttransfer' editing and involves deacylation of mischarged Ala-tRNA(Pro). The misacylated Cys-tRNA(Pro) is not edited by ProRS.</text>
</comment>
<dbReference type="PRINTS" id="PR01046">
    <property type="entry name" value="TRNASYNTHPRO"/>
</dbReference>
<dbReference type="CDD" id="cd00861">
    <property type="entry name" value="ProRS_anticodon_short"/>
    <property type="match status" value="1"/>
</dbReference>
<evidence type="ECO:0000256" key="9">
    <source>
        <dbReference type="ARBA" id="ARBA00047671"/>
    </source>
</evidence>
<proteinExistence type="inferred from homology"/>
<keyword evidence="3 12" id="KW-0963">Cytoplasm</keyword>
<dbReference type="InterPro" id="IPR023717">
    <property type="entry name" value="Pro-tRNA-Synthase_IIa_type1"/>
</dbReference>
<dbReference type="PIRSF" id="PIRSF001535">
    <property type="entry name" value="ProRS_1"/>
    <property type="match status" value="1"/>
</dbReference>
<dbReference type="InterPro" id="IPR004500">
    <property type="entry name" value="Pro-tRNA-synth_IIa_bac-type"/>
</dbReference>
<evidence type="ECO:0000256" key="8">
    <source>
        <dbReference type="ARBA" id="ARBA00023146"/>
    </source>
</evidence>
<dbReference type="InterPro" id="IPR004154">
    <property type="entry name" value="Anticodon-bd"/>
</dbReference>
<feature type="domain" description="Aminoacyl-transfer RNA synthetases class-II family profile" evidence="13">
    <location>
        <begin position="38"/>
        <end position="464"/>
    </location>
</feature>
<dbReference type="NCBIfam" id="NF006625">
    <property type="entry name" value="PRK09194.1"/>
    <property type="match status" value="1"/>
</dbReference>
<gene>
    <name evidence="12" type="primary">proS</name>
    <name evidence="14" type="ORF">RYX45_08595</name>
</gene>
<dbReference type="RefSeq" id="WP_323466544.1">
    <property type="nucleotide sequence ID" value="NZ_CP144224.1"/>
</dbReference>